<dbReference type="Proteomes" id="UP000887565">
    <property type="component" value="Unplaced"/>
</dbReference>
<dbReference type="WBParaSite" id="nRc.2.0.1.t09794-RA">
    <property type="protein sequence ID" value="nRc.2.0.1.t09794-RA"/>
    <property type="gene ID" value="nRc.2.0.1.g09794"/>
</dbReference>
<evidence type="ECO:0000313" key="2">
    <source>
        <dbReference type="WBParaSite" id="nRc.2.0.1.t09794-RA"/>
    </source>
</evidence>
<evidence type="ECO:0000313" key="1">
    <source>
        <dbReference type="Proteomes" id="UP000887565"/>
    </source>
</evidence>
<protein>
    <submittedName>
        <fullName evidence="2">Uncharacterized protein</fullName>
    </submittedName>
</protein>
<proteinExistence type="predicted"/>
<reference evidence="2" key="1">
    <citation type="submission" date="2022-11" db="UniProtKB">
        <authorList>
            <consortium name="WormBaseParasite"/>
        </authorList>
    </citation>
    <scope>IDENTIFICATION</scope>
</reference>
<sequence>MVDKATALGLSIFCSMTCDEDENIHIEVICVQSYLPVIVKSYTHGDPKSAHLIELLTGIPSFKDHKNWRNVNYSVEKRQLYGRKNRKTVSKPKRW</sequence>
<accession>A0A915I6M7</accession>
<organism evidence="1 2">
    <name type="scientific">Romanomermis culicivorax</name>
    <name type="common">Nematode worm</name>
    <dbReference type="NCBI Taxonomy" id="13658"/>
    <lineage>
        <taxon>Eukaryota</taxon>
        <taxon>Metazoa</taxon>
        <taxon>Ecdysozoa</taxon>
        <taxon>Nematoda</taxon>
        <taxon>Enoplea</taxon>
        <taxon>Dorylaimia</taxon>
        <taxon>Mermithida</taxon>
        <taxon>Mermithoidea</taxon>
        <taxon>Mermithidae</taxon>
        <taxon>Romanomermis</taxon>
    </lineage>
</organism>
<name>A0A915I6M7_ROMCU</name>
<dbReference type="AlphaFoldDB" id="A0A915I6M7"/>
<keyword evidence="1" id="KW-1185">Reference proteome</keyword>